<dbReference type="Gene3D" id="3.40.225.10">
    <property type="entry name" value="Class II aldolase/adducin N-terminal domain"/>
    <property type="match status" value="1"/>
</dbReference>
<protein>
    <recommendedName>
        <fullName evidence="6">Methylthioribulose-1-phosphate dehydratase</fullName>
        <shortName evidence="6">MTRu-1-P dehydratase</shortName>
        <ecNumber evidence="6">4.2.1.109</ecNumber>
    </recommendedName>
</protein>
<dbReference type="GO" id="GO:0019509">
    <property type="term" value="P:L-methionine salvage from methylthioadenosine"/>
    <property type="evidence" value="ECO:0007669"/>
    <property type="project" value="UniProtKB-UniRule"/>
</dbReference>
<organism evidence="8 9">
    <name type="scientific">Streptomyces ipomoeae</name>
    <dbReference type="NCBI Taxonomy" id="103232"/>
    <lineage>
        <taxon>Bacteria</taxon>
        <taxon>Bacillati</taxon>
        <taxon>Actinomycetota</taxon>
        <taxon>Actinomycetes</taxon>
        <taxon>Kitasatosporales</taxon>
        <taxon>Streptomycetaceae</taxon>
        <taxon>Streptomyces</taxon>
    </lineage>
</organism>
<dbReference type="EC" id="4.2.1.109" evidence="6"/>
<evidence type="ECO:0000256" key="3">
    <source>
        <dbReference type="ARBA" id="ARBA00022833"/>
    </source>
</evidence>
<reference evidence="8 9" key="1">
    <citation type="submission" date="2019-03" db="EMBL/GenBank/DDBJ databases">
        <title>Comparative genomic analyses of the sweetpotato soil rot pathogen, Streptomyces ipomoeae.</title>
        <authorList>
            <person name="Ruschel Soares N."/>
            <person name="Badger J.H."/>
            <person name="Huguet-Tapia J.C."/>
            <person name="Clark C.A."/>
            <person name="Pettis G.S."/>
        </authorList>
    </citation>
    <scope>NUCLEOTIDE SEQUENCE [LARGE SCALE GENOMIC DNA]</scope>
    <source>
        <strain evidence="8 9">88-35</strain>
    </source>
</reference>
<dbReference type="EMBL" id="SPAZ01000286">
    <property type="protein sequence ID" value="TQE22157.1"/>
    <property type="molecule type" value="Genomic_DNA"/>
</dbReference>
<evidence type="ECO:0000313" key="9">
    <source>
        <dbReference type="Proteomes" id="UP000318720"/>
    </source>
</evidence>
<dbReference type="AlphaFoldDB" id="A0AAE8VYJ5"/>
<dbReference type="NCBIfam" id="TIGR03328">
    <property type="entry name" value="salvage_mtnB"/>
    <property type="match status" value="1"/>
</dbReference>
<dbReference type="GO" id="GO:0008270">
    <property type="term" value="F:zinc ion binding"/>
    <property type="evidence" value="ECO:0007669"/>
    <property type="project" value="UniProtKB-UniRule"/>
</dbReference>
<dbReference type="InterPro" id="IPR036409">
    <property type="entry name" value="Aldolase_II/adducin_N_sf"/>
</dbReference>
<dbReference type="InterPro" id="IPR050197">
    <property type="entry name" value="Aldolase_class_II_sugar_metab"/>
</dbReference>
<comment type="catalytic activity">
    <reaction evidence="6">
        <text>5-(methylsulfanyl)-D-ribulose 1-phosphate = 5-methylsulfanyl-2,3-dioxopentyl phosphate + H2O</text>
        <dbReference type="Rhea" id="RHEA:15549"/>
        <dbReference type="ChEBI" id="CHEBI:15377"/>
        <dbReference type="ChEBI" id="CHEBI:58548"/>
        <dbReference type="ChEBI" id="CHEBI:58828"/>
        <dbReference type="EC" id="4.2.1.109"/>
    </reaction>
</comment>
<comment type="similarity">
    <text evidence="6">Belongs to the aldolase class II family. MtnB subfamily.</text>
</comment>
<comment type="caution">
    <text evidence="8">The sequence shown here is derived from an EMBL/GenBank/DDBJ whole genome shotgun (WGS) entry which is preliminary data.</text>
</comment>
<feature type="domain" description="Class II aldolase/adducin N-terminal" evidence="7">
    <location>
        <begin position="1"/>
        <end position="180"/>
    </location>
</feature>
<evidence type="ECO:0000256" key="2">
    <source>
        <dbReference type="ARBA" id="ARBA00022723"/>
    </source>
</evidence>
<dbReference type="PANTHER" id="PTHR22789:SF0">
    <property type="entry name" value="3-OXO-TETRONATE 4-PHOSPHATE DECARBOXYLASE-RELATED"/>
    <property type="match status" value="1"/>
</dbReference>
<evidence type="ECO:0000256" key="6">
    <source>
        <dbReference type="HAMAP-Rule" id="MF_01677"/>
    </source>
</evidence>
<dbReference type="GO" id="GO:0019323">
    <property type="term" value="P:pentose catabolic process"/>
    <property type="evidence" value="ECO:0007669"/>
    <property type="project" value="TreeGrafter"/>
</dbReference>
<keyword evidence="5 6" id="KW-0456">Lyase</keyword>
<dbReference type="SUPFAM" id="SSF53639">
    <property type="entry name" value="AraD/HMP-PK domain-like"/>
    <property type="match status" value="1"/>
</dbReference>
<comment type="function">
    <text evidence="6">Catalyzes the dehydration of methylthioribulose-1-phosphate (MTRu-1-P) into 2,3-diketo-5-methylthiopentyl-1-phosphate (DK-MTP-1-P).</text>
</comment>
<evidence type="ECO:0000259" key="7">
    <source>
        <dbReference type="SMART" id="SM01007"/>
    </source>
</evidence>
<evidence type="ECO:0000313" key="8">
    <source>
        <dbReference type="EMBL" id="TQE22157.1"/>
    </source>
</evidence>
<dbReference type="InterPro" id="IPR017714">
    <property type="entry name" value="MethylthioRu-1-P_deHdtase_MtnB"/>
</dbReference>
<sequence>MPGTSGNLSARLPSAPDRVLITASGRDKGELTAQDMVMVDAGTGDPVEPTALRASAETAIHAAVYSAADAQAVIHVHSPYATAVACRAGREAQTTLVRLAHFELLKGLSLADATGTDLPVFPNWAEVPRIAADVADYYGHVPAAPPGLLIAGHGITTWGKDLAQARNRLECLESICQLLVIGAGEIQVRAPD</sequence>
<dbReference type="GO" id="GO:0005829">
    <property type="term" value="C:cytosol"/>
    <property type="evidence" value="ECO:0007669"/>
    <property type="project" value="TreeGrafter"/>
</dbReference>
<dbReference type="PANTHER" id="PTHR22789">
    <property type="entry name" value="FUCULOSE PHOSPHATE ALDOLASE"/>
    <property type="match status" value="1"/>
</dbReference>
<dbReference type="InterPro" id="IPR001303">
    <property type="entry name" value="Aldolase_II/adducin_N"/>
</dbReference>
<dbReference type="Proteomes" id="UP000318720">
    <property type="component" value="Unassembled WGS sequence"/>
</dbReference>
<evidence type="ECO:0000256" key="5">
    <source>
        <dbReference type="ARBA" id="ARBA00023239"/>
    </source>
</evidence>
<keyword evidence="3 6" id="KW-0862">Zinc</keyword>
<comment type="pathway">
    <text evidence="6">Amino-acid biosynthesis; L-methionine biosynthesis via salvage pathway; L-methionine from S-methyl-5-thio-alpha-D-ribose 1-phosphate: step 2/6.</text>
</comment>
<dbReference type="Pfam" id="PF00596">
    <property type="entry name" value="Aldolase_II"/>
    <property type="match status" value="1"/>
</dbReference>
<accession>A0AAE8VYJ5</accession>
<gene>
    <name evidence="6 8" type="primary">mtnB</name>
    <name evidence="8" type="ORF">Sipo8835_36110</name>
</gene>
<evidence type="ECO:0000256" key="4">
    <source>
        <dbReference type="ARBA" id="ARBA00023167"/>
    </source>
</evidence>
<dbReference type="GO" id="GO:0016832">
    <property type="term" value="F:aldehyde-lyase activity"/>
    <property type="evidence" value="ECO:0007669"/>
    <property type="project" value="TreeGrafter"/>
</dbReference>
<feature type="binding site" evidence="6">
    <location>
        <position position="75"/>
    </location>
    <ligand>
        <name>Zn(2+)</name>
        <dbReference type="ChEBI" id="CHEBI:29105"/>
    </ligand>
</feature>
<proteinExistence type="inferred from homology"/>
<evidence type="ECO:0000256" key="1">
    <source>
        <dbReference type="ARBA" id="ARBA00022605"/>
    </source>
</evidence>
<name>A0AAE8VYJ5_9ACTN</name>
<comment type="cofactor">
    <cofactor evidence="6">
        <name>Zn(2+)</name>
        <dbReference type="ChEBI" id="CHEBI:29105"/>
    </cofactor>
    <text evidence="6">Binds 1 zinc ion per subunit.</text>
</comment>
<keyword evidence="2 6" id="KW-0479">Metal-binding</keyword>
<keyword evidence="4 6" id="KW-0486">Methionine biosynthesis</keyword>
<dbReference type="SMART" id="SM01007">
    <property type="entry name" value="Aldolase_II"/>
    <property type="match status" value="1"/>
</dbReference>
<dbReference type="HAMAP" id="MF_01677">
    <property type="entry name" value="Salvage_MtnB"/>
    <property type="match status" value="1"/>
</dbReference>
<feature type="binding site" evidence="6">
    <location>
        <position position="77"/>
    </location>
    <ligand>
        <name>Zn(2+)</name>
        <dbReference type="ChEBI" id="CHEBI:29105"/>
    </ligand>
</feature>
<keyword evidence="1 6" id="KW-0028">Amino-acid biosynthesis</keyword>
<dbReference type="GO" id="GO:0046570">
    <property type="term" value="F:methylthioribulose 1-phosphate dehydratase activity"/>
    <property type="evidence" value="ECO:0007669"/>
    <property type="project" value="UniProtKB-UniRule"/>
</dbReference>